<dbReference type="Proteomes" id="UP000799764">
    <property type="component" value="Unassembled WGS sequence"/>
</dbReference>
<proteinExistence type="predicted"/>
<dbReference type="PANTHER" id="PTHR33112:SF10">
    <property type="entry name" value="TOL"/>
    <property type="match status" value="1"/>
</dbReference>
<organism evidence="2 3">
    <name type="scientific">Karstenula rhodostoma CBS 690.94</name>
    <dbReference type="NCBI Taxonomy" id="1392251"/>
    <lineage>
        <taxon>Eukaryota</taxon>
        <taxon>Fungi</taxon>
        <taxon>Dikarya</taxon>
        <taxon>Ascomycota</taxon>
        <taxon>Pezizomycotina</taxon>
        <taxon>Dothideomycetes</taxon>
        <taxon>Pleosporomycetidae</taxon>
        <taxon>Pleosporales</taxon>
        <taxon>Massarineae</taxon>
        <taxon>Didymosphaeriaceae</taxon>
        <taxon>Karstenula</taxon>
    </lineage>
</organism>
<keyword evidence="3" id="KW-1185">Reference proteome</keyword>
<name>A0A9P4UCM8_9PLEO</name>
<evidence type="ECO:0000313" key="3">
    <source>
        <dbReference type="Proteomes" id="UP000799764"/>
    </source>
</evidence>
<dbReference type="OrthoDB" id="3658431at2759"/>
<sequence>MRCVVQDDINKVRNPVRQGYFEAMSASMAYMCGGKAAVMDKNIALQQSGDVFKGGIWEQVEFPMLKNGADQRYQERVRDSIDAIGRFFESPDDCAFLPTGEGQMRRNDRVEKFGIDDLFTEPRRTPAIEPGTKGIQDGFTHYTLCNDFLHYQMGLGKDLEVGGGLELRICRTPINTYNHSYTVNLFPLKDLRESPLPRNQASPASSDTILIMQKWIDECVALHPECQQFPTWEYPTRVIDVGTERDEIPRLCVSAKERPKGAHATLNELTTHIDSRILPQTFRDAVSTVRRLVIRYIWIDSLCIIQASAEDWQVEAALMAQVYGNAFCLAATWASDGAKGLYPDRHPRLDQVVTSWEERTIQ</sequence>
<evidence type="ECO:0000313" key="2">
    <source>
        <dbReference type="EMBL" id="KAF2445386.1"/>
    </source>
</evidence>
<dbReference type="Pfam" id="PF06985">
    <property type="entry name" value="HET"/>
    <property type="match status" value="1"/>
</dbReference>
<accession>A0A9P4UCM8</accession>
<comment type="caution">
    <text evidence="2">The sequence shown here is derived from an EMBL/GenBank/DDBJ whole genome shotgun (WGS) entry which is preliminary data.</text>
</comment>
<evidence type="ECO:0000259" key="1">
    <source>
        <dbReference type="Pfam" id="PF06985"/>
    </source>
</evidence>
<reference evidence="2" key="1">
    <citation type="journal article" date="2020" name="Stud. Mycol.">
        <title>101 Dothideomycetes genomes: a test case for predicting lifestyles and emergence of pathogens.</title>
        <authorList>
            <person name="Haridas S."/>
            <person name="Albert R."/>
            <person name="Binder M."/>
            <person name="Bloem J."/>
            <person name="Labutti K."/>
            <person name="Salamov A."/>
            <person name="Andreopoulos B."/>
            <person name="Baker S."/>
            <person name="Barry K."/>
            <person name="Bills G."/>
            <person name="Bluhm B."/>
            <person name="Cannon C."/>
            <person name="Castanera R."/>
            <person name="Culley D."/>
            <person name="Daum C."/>
            <person name="Ezra D."/>
            <person name="Gonzalez J."/>
            <person name="Henrissat B."/>
            <person name="Kuo A."/>
            <person name="Liang C."/>
            <person name="Lipzen A."/>
            <person name="Lutzoni F."/>
            <person name="Magnuson J."/>
            <person name="Mondo S."/>
            <person name="Nolan M."/>
            <person name="Ohm R."/>
            <person name="Pangilinan J."/>
            <person name="Park H.-J."/>
            <person name="Ramirez L."/>
            <person name="Alfaro M."/>
            <person name="Sun H."/>
            <person name="Tritt A."/>
            <person name="Yoshinaga Y."/>
            <person name="Zwiers L.-H."/>
            <person name="Turgeon B."/>
            <person name="Goodwin S."/>
            <person name="Spatafora J."/>
            <person name="Crous P."/>
            <person name="Grigoriev I."/>
        </authorList>
    </citation>
    <scope>NUCLEOTIDE SEQUENCE</scope>
    <source>
        <strain evidence="2">CBS 690.94</strain>
    </source>
</reference>
<dbReference type="PANTHER" id="PTHR33112">
    <property type="entry name" value="DOMAIN PROTEIN, PUTATIVE-RELATED"/>
    <property type="match status" value="1"/>
</dbReference>
<gene>
    <name evidence="2" type="ORF">P171DRAFT_520191</name>
</gene>
<protein>
    <recommendedName>
        <fullName evidence="1">Heterokaryon incompatibility domain-containing protein</fullName>
    </recommendedName>
</protein>
<dbReference type="InterPro" id="IPR010730">
    <property type="entry name" value="HET"/>
</dbReference>
<dbReference type="EMBL" id="MU001499">
    <property type="protein sequence ID" value="KAF2445386.1"/>
    <property type="molecule type" value="Genomic_DNA"/>
</dbReference>
<feature type="domain" description="Heterokaryon incompatibility" evidence="1">
    <location>
        <begin position="271"/>
        <end position="347"/>
    </location>
</feature>
<dbReference type="AlphaFoldDB" id="A0A9P4UCM8"/>